<organism evidence="4 5">
    <name type="scientific">Lactuca virosa</name>
    <dbReference type="NCBI Taxonomy" id="75947"/>
    <lineage>
        <taxon>Eukaryota</taxon>
        <taxon>Viridiplantae</taxon>
        <taxon>Streptophyta</taxon>
        <taxon>Embryophyta</taxon>
        <taxon>Tracheophyta</taxon>
        <taxon>Spermatophyta</taxon>
        <taxon>Magnoliopsida</taxon>
        <taxon>eudicotyledons</taxon>
        <taxon>Gunneridae</taxon>
        <taxon>Pentapetalae</taxon>
        <taxon>asterids</taxon>
        <taxon>campanulids</taxon>
        <taxon>Asterales</taxon>
        <taxon>Asteraceae</taxon>
        <taxon>Cichorioideae</taxon>
        <taxon>Cichorieae</taxon>
        <taxon>Lactucinae</taxon>
        <taxon>Lactuca</taxon>
    </lineage>
</organism>
<evidence type="ECO:0000256" key="1">
    <source>
        <dbReference type="PROSITE-ProRule" id="PRU00117"/>
    </source>
</evidence>
<dbReference type="PROSITE" id="PS50084">
    <property type="entry name" value="KH_TYPE_1"/>
    <property type="match status" value="2"/>
</dbReference>
<evidence type="ECO:0000313" key="4">
    <source>
        <dbReference type="EMBL" id="CAH1436589.1"/>
    </source>
</evidence>
<feature type="region of interest" description="Disordered" evidence="2">
    <location>
        <begin position="203"/>
        <end position="254"/>
    </location>
</feature>
<evidence type="ECO:0000256" key="2">
    <source>
        <dbReference type="SAM" id="MobiDB-lite"/>
    </source>
</evidence>
<comment type="caution">
    <text evidence="4">The sequence shown here is derived from an EMBL/GenBank/DDBJ whole genome shotgun (WGS) entry which is preliminary data.</text>
</comment>
<feature type="domain" description="K Homology" evidence="3">
    <location>
        <begin position="124"/>
        <end position="190"/>
    </location>
</feature>
<dbReference type="InterPro" id="IPR036612">
    <property type="entry name" value="KH_dom_type_1_sf"/>
</dbReference>
<dbReference type="Proteomes" id="UP001157418">
    <property type="component" value="Unassembled WGS sequence"/>
</dbReference>
<gene>
    <name evidence="4" type="ORF">LVIROSA_LOCUS22957</name>
</gene>
<keyword evidence="1" id="KW-0694">RNA-binding</keyword>
<evidence type="ECO:0000259" key="3">
    <source>
        <dbReference type="SMART" id="SM00322"/>
    </source>
</evidence>
<dbReference type="GO" id="GO:0003723">
    <property type="term" value="F:RNA binding"/>
    <property type="evidence" value="ECO:0007669"/>
    <property type="project" value="UniProtKB-UniRule"/>
</dbReference>
<name>A0AAU9NFC5_9ASTR</name>
<dbReference type="InterPro" id="IPR004088">
    <property type="entry name" value="KH_dom_type_1"/>
</dbReference>
<keyword evidence="5" id="KW-1185">Reference proteome</keyword>
<sequence length="254" mass="28136">MVDPNRIPSKPTPISDEVKCVKIIGPLINGKPVQFGSAKVQHRFRAKELLKIIGDEDEVITSIHTTSKAEIRILEHAPAKKDGQLYIQILGSDLQVQIAEFLIKEAIKEGYTEPLIPTPLMPTPIFKLAINIELDQVEPFMGTNGINILKIESESKTWIEVDTLERKVKVYGQKEEDIFKAKLMINDQLGQVNKELKVRSNGAAKEVGSSEQLGKMDIDSGIEESSEQLGKMNIDSGIEESDDDSGTSTKKKIA</sequence>
<protein>
    <recommendedName>
        <fullName evidence="3">K Homology domain-containing protein</fullName>
    </recommendedName>
</protein>
<dbReference type="EMBL" id="CAKMRJ010004445">
    <property type="protein sequence ID" value="CAH1436589.1"/>
    <property type="molecule type" value="Genomic_DNA"/>
</dbReference>
<proteinExistence type="predicted"/>
<dbReference type="CDD" id="cd00105">
    <property type="entry name" value="KH-I"/>
    <property type="match status" value="1"/>
</dbReference>
<dbReference type="Pfam" id="PF00013">
    <property type="entry name" value="KH_1"/>
    <property type="match status" value="1"/>
</dbReference>
<dbReference type="SMART" id="SM00322">
    <property type="entry name" value="KH"/>
    <property type="match status" value="2"/>
</dbReference>
<dbReference type="SUPFAM" id="SSF54791">
    <property type="entry name" value="Eukaryotic type KH-domain (KH-domain type I)"/>
    <property type="match status" value="2"/>
</dbReference>
<dbReference type="AlphaFoldDB" id="A0AAU9NFC5"/>
<feature type="domain" description="K Homology" evidence="3">
    <location>
        <begin position="36"/>
        <end position="108"/>
    </location>
</feature>
<evidence type="ECO:0000313" key="5">
    <source>
        <dbReference type="Proteomes" id="UP001157418"/>
    </source>
</evidence>
<reference evidence="4 5" key="1">
    <citation type="submission" date="2022-01" db="EMBL/GenBank/DDBJ databases">
        <authorList>
            <person name="Xiong W."/>
            <person name="Schranz E."/>
        </authorList>
    </citation>
    <scope>NUCLEOTIDE SEQUENCE [LARGE SCALE GENOMIC DNA]</scope>
</reference>
<dbReference type="Gene3D" id="3.30.1370.10">
    <property type="entry name" value="K Homology domain, type 1"/>
    <property type="match status" value="2"/>
</dbReference>
<accession>A0AAU9NFC5</accession>
<dbReference type="InterPro" id="IPR004087">
    <property type="entry name" value="KH_dom"/>
</dbReference>